<dbReference type="RefSeq" id="WP_377786537.1">
    <property type="nucleotide sequence ID" value="NZ_JBHUOC010000001.1"/>
</dbReference>
<sequence>MTDTITDLPPRAVLAATPLDTLRQLPAIGRLMVILRAHGVTHERIGAVEAVSTDGGRITLSGDCHDARIDPDALARVEIDRSSVMNGKSFPASNFWTVRATSCSRSSAWAGPSPSRPRWRISAKAPSPRPKSPRAKSARIWPRMMRRLPRSRPCRTGVPKWSSP</sequence>
<protein>
    <submittedName>
        <fullName evidence="2">Uncharacterized protein</fullName>
    </submittedName>
</protein>
<accession>A0ABT8D8F1</accession>
<evidence type="ECO:0000256" key="1">
    <source>
        <dbReference type="SAM" id="MobiDB-lite"/>
    </source>
</evidence>
<feature type="region of interest" description="Disordered" evidence="1">
    <location>
        <begin position="105"/>
        <end position="164"/>
    </location>
</feature>
<evidence type="ECO:0000313" key="2">
    <source>
        <dbReference type="EMBL" id="MDN3713015.1"/>
    </source>
</evidence>
<evidence type="ECO:0000313" key="3">
    <source>
        <dbReference type="Proteomes" id="UP001243846"/>
    </source>
</evidence>
<organism evidence="2 3">
    <name type="scientific">Paracoccus cavernae</name>
    <dbReference type="NCBI Taxonomy" id="1571207"/>
    <lineage>
        <taxon>Bacteria</taxon>
        <taxon>Pseudomonadati</taxon>
        <taxon>Pseudomonadota</taxon>
        <taxon>Alphaproteobacteria</taxon>
        <taxon>Rhodobacterales</taxon>
        <taxon>Paracoccaceae</taxon>
        <taxon>Paracoccus</taxon>
    </lineage>
</organism>
<dbReference type="SUPFAM" id="SSF144064">
    <property type="entry name" value="Heme iron utilization protein-like"/>
    <property type="match status" value="1"/>
</dbReference>
<feature type="compositionally biased region" description="Basic residues" evidence="1">
    <location>
        <begin position="144"/>
        <end position="153"/>
    </location>
</feature>
<dbReference type="Proteomes" id="UP001243846">
    <property type="component" value="Unassembled WGS sequence"/>
</dbReference>
<gene>
    <name evidence="2" type="ORF">QWZ10_16940</name>
</gene>
<keyword evidence="3" id="KW-1185">Reference proteome</keyword>
<dbReference type="EMBL" id="JAUFRC010000001">
    <property type="protein sequence ID" value="MDN3713015.1"/>
    <property type="molecule type" value="Genomic_DNA"/>
</dbReference>
<comment type="caution">
    <text evidence="2">The sequence shown here is derived from an EMBL/GenBank/DDBJ whole genome shotgun (WGS) entry which is preliminary data.</text>
</comment>
<reference evidence="3" key="1">
    <citation type="journal article" date="2019" name="Int. J. Syst. Evol. Microbiol.">
        <title>The Global Catalogue of Microorganisms (GCM) 10K type strain sequencing project: providing services to taxonomists for standard genome sequencing and annotation.</title>
        <authorList>
            <consortium name="The Broad Institute Genomics Platform"/>
            <consortium name="The Broad Institute Genome Sequencing Center for Infectious Disease"/>
            <person name="Wu L."/>
            <person name="Ma J."/>
        </authorList>
    </citation>
    <scope>NUCLEOTIDE SEQUENCE [LARGE SCALE GENOMIC DNA]</scope>
    <source>
        <strain evidence="3">CECT 8482</strain>
    </source>
</reference>
<proteinExistence type="predicted"/>
<name>A0ABT8D8F1_9RHOB</name>